<dbReference type="InterPro" id="IPR012337">
    <property type="entry name" value="RNaseH-like_sf"/>
</dbReference>
<dbReference type="KEGG" id="lhk:LHK_01681"/>
<sequence>MKPLTRICIDLETLGTRTDAPVISIGAVLHNSGDPFRVGAFYASIDIQSACCHGRPDGDTIAWWLKQPDAARMALFDNPQPASTVIESFSNCLDGWLYQCEQEHREVAILANGPAFDLSILARQFRRILEKPLPWKYWQERDYRTERDALVRVLARMGGYTELPPRTGTNHNALDDAVWQVQVLETLQARIDAGIERMGAIVARSAAGEVTA</sequence>
<dbReference type="AlphaFoldDB" id="C1D876"/>
<dbReference type="GO" id="GO:0003676">
    <property type="term" value="F:nucleic acid binding"/>
    <property type="evidence" value="ECO:0007669"/>
    <property type="project" value="InterPro"/>
</dbReference>
<dbReference type="SUPFAM" id="SSF53098">
    <property type="entry name" value="Ribonuclease H-like"/>
    <property type="match status" value="1"/>
</dbReference>
<organism evidence="2 3">
    <name type="scientific">Laribacter hongkongensis (strain HLHK9)</name>
    <dbReference type="NCBI Taxonomy" id="557598"/>
    <lineage>
        <taxon>Bacteria</taxon>
        <taxon>Pseudomonadati</taxon>
        <taxon>Pseudomonadota</taxon>
        <taxon>Betaproteobacteria</taxon>
        <taxon>Neisseriales</taxon>
        <taxon>Aquaspirillaceae</taxon>
        <taxon>Laribacter</taxon>
    </lineage>
</organism>
<keyword evidence="2" id="KW-0378">Hydrolase</keyword>
<gene>
    <name evidence="2" type="ordered locus">LHK_01681</name>
</gene>
<keyword evidence="2" id="KW-0269">Exonuclease</keyword>
<protein>
    <submittedName>
        <fullName evidence="2">Exonuclease, RNase T and DNA polymerase III</fullName>
    </submittedName>
</protein>
<proteinExistence type="predicted"/>
<feature type="domain" description="3'-5' exoribonuclease Rv2179c-like" evidence="1">
    <location>
        <begin position="6"/>
        <end position="187"/>
    </location>
</feature>
<dbReference type="HOGENOM" id="CLU_094039_1_0_4"/>
<dbReference type="eggNOG" id="COG0847">
    <property type="taxonomic scope" value="Bacteria"/>
</dbReference>
<dbReference type="InterPro" id="IPR033390">
    <property type="entry name" value="Rv2179c-like"/>
</dbReference>
<dbReference type="Proteomes" id="UP000002010">
    <property type="component" value="Chromosome"/>
</dbReference>
<reference evidence="2 3" key="1">
    <citation type="journal article" date="2009" name="PLoS Genet.">
        <title>The complete genome and proteome of Laribacter hongkongensis reveal potential mechanisms for adaptations to different temperatures and habitats.</title>
        <authorList>
            <person name="Woo P.C."/>
            <person name="Lau S.K."/>
            <person name="Tse H."/>
            <person name="Teng J.L."/>
            <person name="Curreem S.O."/>
            <person name="Tsang A.K."/>
            <person name="Fan R.Y."/>
            <person name="Wong G.K."/>
            <person name="Huang Y."/>
            <person name="Loman N.J."/>
            <person name="Snyder L.A."/>
            <person name="Cai J.J."/>
            <person name="Huang J.D."/>
            <person name="Mak W."/>
            <person name="Pallen M.J."/>
            <person name="Lok S."/>
            <person name="Yuen K.Y."/>
        </authorList>
    </citation>
    <scope>NUCLEOTIDE SEQUENCE [LARGE SCALE GENOMIC DNA]</scope>
    <source>
        <strain evidence="2 3">HLHK9</strain>
    </source>
</reference>
<dbReference type="EMBL" id="CP001154">
    <property type="protein sequence ID" value="ACO74666.1"/>
    <property type="molecule type" value="Genomic_DNA"/>
</dbReference>
<evidence type="ECO:0000313" key="2">
    <source>
        <dbReference type="EMBL" id="ACO74666.1"/>
    </source>
</evidence>
<evidence type="ECO:0000313" key="3">
    <source>
        <dbReference type="Proteomes" id="UP000002010"/>
    </source>
</evidence>
<dbReference type="Gene3D" id="3.30.420.10">
    <property type="entry name" value="Ribonuclease H-like superfamily/Ribonuclease H"/>
    <property type="match status" value="1"/>
</dbReference>
<name>C1D876_LARHH</name>
<dbReference type="RefSeq" id="WP_012697152.1">
    <property type="nucleotide sequence ID" value="NC_012559.1"/>
</dbReference>
<dbReference type="InterPro" id="IPR036397">
    <property type="entry name" value="RNaseH_sf"/>
</dbReference>
<evidence type="ECO:0000259" key="1">
    <source>
        <dbReference type="Pfam" id="PF16473"/>
    </source>
</evidence>
<accession>C1D876</accession>
<keyword evidence="2" id="KW-0540">Nuclease</keyword>
<dbReference type="GO" id="GO:0004527">
    <property type="term" value="F:exonuclease activity"/>
    <property type="evidence" value="ECO:0007669"/>
    <property type="project" value="UniProtKB-KW"/>
</dbReference>
<keyword evidence="3" id="KW-1185">Reference proteome</keyword>
<dbReference type="STRING" id="557598.LHK_01681"/>
<dbReference type="Pfam" id="PF16473">
    <property type="entry name" value="Rv2179c-like"/>
    <property type="match status" value="1"/>
</dbReference>